<organism evidence="2 11">
    <name type="scientific">Bacteroides uniformis</name>
    <dbReference type="NCBI Taxonomy" id="820"/>
    <lineage>
        <taxon>Bacteria</taxon>
        <taxon>Pseudomonadati</taxon>
        <taxon>Bacteroidota</taxon>
        <taxon>Bacteroidia</taxon>
        <taxon>Bacteroidales</taxon>
        <taxon>Bacteroidaceae</taxon>
        <taxon>Bacteroides</taxon>
    </lineage>
</organism>
<dbReference type="EMBL" id="QSTL01000016">
    <property type="protein sequence ID" value="RGM53435.1"/>
    <property type="molecule type" value="Genomic_DNA"/>
</dbReference>
<evidence type="ECO:0000313" key="8">
    <source>
        <dbReference type="EMBL" id="RGM53435.1"/>
    </source>
</evidence>
<accession>A0A174L9H3</accession>
<name>A0A174L9H3_BACUN</name>
<dbReference type="InterPro" id="IPR029465">
    <property type="entry name" value="ATPgrasp_TupA"/>
</dbReference>
<evidence type="ECO:0000313" key="4">
    <source>
        <dbReference type="EMBL" id="KAB4183828.1"/>
    </source>
</evidence>
<keyword evidence="2" id="KW-0808">Transferase</keyword>
<dbReference type="EMBL" id="WCTL01000004">
    <property type="protein sequence ID" value="KAB4238479.1"/>
    <property type="molecule type" value="Genomic_DNA"/>
</dbReference>
<protein>
    <submittedName>
        <fullName evidence="2">Glycosyltransferase</fullName>
    </submittedName>
</protein>
<reference evidence="10 11" key="1">
    <citation type="submission" date="2015-09" db="EMBL/GenBank/DDBJ databases">
        <authorList>
            <consortium name="Pathogen Informatics"/>
        </authorList>
    </citation>
    <scope>NUCLEOTIDE SEQUENCE [LARGE SCALE GENOMIC DNA]</scope>
    <source>
        <strain evidence="1 10">2789STDY5834847</strain>
        <strain evidence="2 11">2789STDY5834898</strain>
    </source>
</reference>
<dbReference type="Proteomes" id="UP000487221">
    <property type="component" value="Unassembled WGS sequence"/>
</dbReference>
<dbReference type="EMBL" id="CZAO01000004">
    <property type="protein sequence ID" value="CUP19521.1"/>
    <property type="molecule type" value="Genomic_DNA"/>
</dbReference>
<dbReference type="Proteomes" id="UP000263754">
    <property type="component" value="Unassembled WGS sequence"/>
</dbReference>
<evidence type="ECO:0000313" key="10">
    <source>
        <dbReference type="Proteomes" id="UP000095614"/>
    </source>
</evidence>
<dbReference type="Proteomes" id="UP000260844">
    <property type="component" value="Unassembled WGS sequence"/>
</dbReference>
<dbReference type="AlphaFoldDB" id="A0A174L9H3"/>
<evidence type="ECO:0000313" key="12">
    <source>
        <dbReference type="Proteomes" id="UP000260844"/>
    </source>
</evidence>
<evidence type="ECO:0000313" key="15">
    <source>
        <dbReference type="Proteomes" id="UP000283684"/>
    </source>
</evidence>
<evidence type="ECO:0000313" key="13">
    <source>
        <dbReference type="Proteomes" id="UP000261295"/>
    </source>
</evidence>
<evidence type="ECO:0000313" key="18">
    <source>
        <dbReference type="Proteomes" id="UP000487221"/>
    </source>
</evidence>
<dbReference type="EMBL" id="QSEE01000006">
    <property type="protein sequence ID" value="RGZ49563.1"/>
    <property type="molecule type" value="Genomic_DNA"/>
</dbReference>
<evidence type="ECO:0000313" key="16">
    <source>
        <dbReference type="Proteomes" id="UP000432488"/>
    </source>
</evidence>
<dbReference type="Proteomes" id="UP000095766">
    <property type="component" value="Unassembled WGS sequence"/>
</dbReference>
<evidence type="ECO:0000313" key="17">
    <source>
        <dbReference type="Proteomes" id="UP000462376"/>
    </source>
</evidence>
<dbReference type="Pfam" id="PF14305">
    <property type="entry name" value="ATPgrasp_TupA"/>
    <property type="match status" value="1"/>
</dbReference>
<evidence type="ECO:0000313" key="11">
    <source>
        <dbReference type="Proteomes" id="UP000095766"/>
    </source>
</evidence>
<evidence type="ECO:0000313" key="5">
    <source>
        <dbReference type="EMBL" id="KAB4238479.1"/>
    </source>
</evidence>
<evidence type="ECO:0000313" key="6">
    <source>
        <dbReference type="EMBL" id="RGI76809.1"/>
    </source>
</evidence>
<dbReference type="Proteomes" id="UP000462376">
    <property type="component" value="Unassembled WGS sequence"/>
</dbReference>
<dbReference type="EMBL" id="CZAF01000008">
    <property type="protein sequence ID" value="CUP18622.1"/>
    <property type="molecule type" value="Genomic_DNA"/>
</dbReference>
<dbReference type="Proteomes" id="UP000095614">
    <property type="component" value="Unassembled WGS sequence"/>
</dbReference>
<evidence type="ECO:0000313" key="2">
    <source>
        <dbReference type="EMBL" id="CUP19521.1"/>
    </source>
</evidence>
<evidence type="ECO:0000313" key="7">
    <source>
        <dbReference type="EMBL" id="RGJ92556.1"/>
    </source>
</evidence>
<reference evidence="12 13" key="2">
    <citation type="submission" date="2018-08" db="EMBL/GenBank/DDBJ databases">
        <title>A genome reference for cultivated species of the human gut microbiota.</title>
        <authorList>
            <person name="Zou Y."/>
            <person name="Xue W."/>
            <person name="Luo G."/>
        </authorList>
    </citation>
    <scope>NUCLEOTIDE SEQUENCE [LARGE SCALE GENOMIC DNA]</scope>
    <source>
        <strain evidence="9 15">AM50-4</strain>
        <strain evidence="8 13">OM07-9</strain>
        <strain evidence="7 12">TM04-30</strain>
        <strain evidence="6 14">TM10-17</strain>
    </source>
</reference>
<dbReference type="Proteomes" id="UP000283684">
    <property type="component" value="Unassembled WGS sequence"/>
</dbReference>
<evidence type="ECO:0000313" key="1">
    <source>
        <dbReference type="EMBL" id="CUP18622.1"/>
    </source>
</evidence>
<gene>
    <name evidence="9" type="ORF">DW988_08260</name>
    <name evidence="8" type="ORF">DXC07_15660</name>
    <name evidence="7" type="ORF">DXD40_12865</name>
    <name evidence="6" type="ORF">DXD90_08290</name>
    <name evidence="1" type="ORF">ERS852462_02863</name>
    <name evidence="2" type="ORF">ERS852510_01030</name>
    <name evidence="5" type="ORF">GAP47_07215</name>
    <name evidence="4" type="ORF">GAQ44_09915</name>
    <name evidence="3" type="ORF">GAQ56_13655</name>
</gene>
<dbReference type="GO" id="GO:0016740">
    <property type="term" value="F:transferase activity"/>
    <property type="evidence" value="ECO:0007669"/>
    <property type="project" value="UniProtKB-KW"/>
</dbReference>
<evidence type="ECO:0000313" key="3">
    <source>
        <dbReference type="EMBL" id="KAB4090156.1"/>
    </source>
</evidence>
<proteinExistence type="predicted"/>
<dbReference type="EMBL" id="QSPV01000010">
    <property type="protein sequence ID" value="RGJ92556.1"/>
    <property type="molecule type" value="Genomic_DNA"/>
</dbReference>
<dbReference type="Proteomes" id="UP000432488">
    <property type="component" value="Unassembled WGS sequence"/>
</dbReference>
<dbReference type="EMBL" id="WCUV01000009">
    <property type="protein sequence ID" value="KAB4090156.1"/>
    <property type="molecule type" value="Genomic_DNA"/>
</dbReference>
<dbReference type="OrthoDB" id="9791827at2"/>
<evidence type="ECO:0000313" key="9">
    <source>
        <dbReference type="EMBL" id="RGZ49563.1"/>
    </source>
</evidence>
<dbReference type="EMBL" id="WCTY01000017">
    <property type="protein sequence ID" value="KAB4183828.1"/>
    <property type="molecule type" value="Genomic_DNA"/>
</dbReference>
<dbReference type="Proteomes" id="UP000261295">
    <property type="component" value="Unassembled WGS sequence"/>
</dbReference>
<dbReference type="EMBL" id="QSOF01000009">
    <property type="protein sequence ID" value="RGI76809.1"/>
    <property type="molecule type" value="Genomic_DNA"/>
</dbReference>
<evidence type="ECO:0000313" key="14">
    <source>
        <dbReference type="Proteomes" id="UP000263754"/>
    </source>
</evidence>
<sequence>MREESSLKSFLRFGVYCYNMLRGYYWQFMAKHFPAVNAKEEMKRQKQTELIREADIRNPIYFNEKMLWLKYHLYNKSDIVAMCYNKYMVREYVENKGLAHILNKLYFVSERIEDIPWSGLPEECVIKLSNGYYGHVFKRKDAPFDIEKAKKILRNTKRRCSFAFRISGDLFVYGTKPVYVCEKLIKAKKSGALPDDYKIHCFHGVPRFLEYIHDRNYENKSNFFESAFIDIANMVDRSDLEGEASPIDKIVLPSSFDEMLECAKKLSADFPYVRVDFYEENGHPVFGELTFTPYHLQTKTSLKELGVLIHLEYIEKYKRILIS</sequence>
<reference evidence="16 17" key="3">
    <citation type="journal article" date="2019" name="Nat. Med.">
        <title>A library of human gut bacterial isolates paired with longitudinal multiomics data enables mechanistic microbiome research.</title>
        <authorList>
            <person name="Poyet M."/>
            <person name="Groussin M."/>
            <person name="Gibbons S.M."/>
            <person name="Avila-Pacheco J."/>
            <person name="Jiang X."/>
            <person name="Kearney S.M."/>
            <person name="Perrotta A.R."/>
            <person name="Berdy B."/>
            <person name="Zhao S."/>
            <person name="Lieberman T.D."/>
            <person name="Swanson P.K."/>
            <person name="Smith M."/>
            <person name="Roesemann S."/>
            <person name="Alexander J.E."/>
            <person name="Rich S.A."/>
            <person name="Livny J."/>
            <person name="Vlamakis H."/>
            <person name="Clish C."/>
            <person name="Bullock K."/>
            <person name="Deik A."/>
            <person name="Scott J."/>
            <person name="Pierce K.A."/>
            <person name="Xavier R.J."/>
            <person name="Alm E.J."/>
        </authorList>
    </citation>
    <scope>NUCLEOTIDE SEQUENCE [LARGE SCALE GENOMIC DNA]</scope>
    <source>
        <strain evidence="4 18">BIOML-A19</strain>
        <strain evidence="3 16">BIOML-A42</strain>
        <strain evidence="5 17">BIOML-A5</strain>
    </source>
</reference>